<proteinExistence type="predicted"/>
<sequence length="456" mass="50170">MPHLSVSHDGSNIQYFLICYDKLGNEREDDPHGDSGILSLKVIQLANSCEYTDIFLISHGWKGDIPAAIDQYNRWISAMAACKADLDRLQARPEGFNPLIIGLHWPSLPFGVEEHAQLSEDLDPELQSFDVSPTSDDWKDQAIESIADSLEGQEALRAFLDAYDFYDSPYELTDEAFTALNSILATEIQTSDIPTEEQVNVDAGTLFSAIKDQVDKESSSDAFVSFGSTVKKGGVIAGILTQLSAWKMKERARTFGENGASLLLRELQSVTNTDTQFHLMGHSFGTIVVSSAVTGEGGSEVLKRPVNSMMLVQGAVSLWAFCKDIPVKKGTSGYFQQLSNPNYISGPLVVTYTANDTAVKTIYPLMSWTSTYETVSFDSKSYPRHGAIGRFGVQGDGVQIEQLEMLSLNGKYSYKSNTFYNLHSSEYIKENESLFGGAHNDIDHPEVAHAFLSAIT</sequence>
<dbReference type="AlphaFoldDB" id="A0A317C7Y9"/>
<dbReference type="RefSeq" id="WP_109824409.1">
    <property type="nucleotide sequence ID" value="NZ_QGKL01000039.1"/>
</dbReference>
<name>A0A317C7Y9_9GAMM</name>
<evidence type="ECO:0008006" key="3">
    <source>
        <dbReference type="Google" id="ProtNLM"/>
    </source>
</evidence>
<dbReference type="Proteomes" id="UP000245506">
    <property type="component" value="Unassembled WGS sequence"/>
</dbReference>
<evidence type="ECO:0000313" key="2">
    <source>
        <dbReference type="Proteomes" id="UP000245506"/>
    </source>
</evidence>
<gene>
    <name evidence="1" type="ORF">DKT75_15685</name>
</gene>
<dbReference type="OrthoDB" id="238337at2"/>
<keyword evidence="2" id="KW-1185">Reference proteome</keyword>
<evidence type="ECO:0000313" key="1">
    <source>
        <dbReference type="EMBL" id="PWQ94726.1"/>
    </source>
</evidence>
<protein>
    <recommendedName>
        <fullName evidence="3">Alpha/beta hydrolase</fullName>
    </recommendedName>
</protein>
<organism evidence="1 2">
    <name type="scientific">Leucothrix arctica</name>
    <dbReference type="NCBI Taxonomy" id="1481894"/>
    <lineage>
        <taxon>Bacteria</taxon>
        <taxon>Pseudomonadati</taxon>
        <taxon>Pseudomonadota</taxon>
        <taxon>Gammaproteobacteria</taxon>
        <taxon>Thiotrichales</taxon>
        <taxon>Thiotrichaceae</taxon>
        <taxon>Leucothrix</taxon>
    </lineage>
</organism>
<reference evidence="1 2" key="1">
    <citation type="submission" date="2018-05" db="EMBL/GenBank/DDBJ databases">
        <title>Leucothrix arctica sp. nov., isolated from Arctic seawater.</title>
        <authorList>
            <person name="Choi A."/>
            <person name="Baek K."/>
        </authorList>
    </citation>
    <scope>NUCLEOTIDE SEQUENCE [LARGE SCALE GENOMIC DNA]</scope>
    <source>
        <strain evidence="1 2">IMCC9719</strain>
    </source>
</reference>
<comment type="caution">
    <text evidence="1">The sequence shown here is derived from an EMBL/GenBank/DDBJ whole genome shotgun (WGS) entry which is preliminary data.</text>
</comment>
<accession>A0A317C7Y9</accession>
<dbReference type="EMBL" id="QGKL01000039">
    <property type="protein sequence ID" value="PWQ94726.1"/>
    <property type="molecule type" value="Genomic_DNA"/>
</dbReference>